<keyword evidence="1" id="KW-0812">Transmembrane</keyword>
<reference evidence="2" key="1">
    <citation type="submission" date="2020-07" db="EMBL/GenBank/DDBJ databases">
        <title>Comparative genomics analyses of Lactobacillus crispatus isolated from different ecological niches.</title>
        <authorList>
            <person name="Mancino W."/>
            <person name="Mancabelli L."/>
            <person name="Lugli G.A."/>
            <person name="Milani C."/>
            <person name="Viappiani A."/>
            <person name="Anzalone R."/>
            <person name="Longhi G."/>
            <person name="Ventura M."/>
            <person name="Turroni F."/>
        </authorList>
    </citation>
    <scope>NUCLEOTIDE SEQUENCE</scope>
    <source>
        <strain evidence="2">LB65</strain>
    </source>
</reference>
<dbReference type="AlphaFoldDB" id="A0A135ZG33"/>
<protein>
    <submittedName>
        <fullName evidence="2">Uncharacterized protein</fullName>
    </submittedName>
</protein>
<feature type="transmembrane region" description="Helical" evidence="1">
    <location>
        <begin position="7"/>
        <end position="26"/>
    </location>
</feature>
<evidence type="ECO:0000256" key="1">
    <source>
        <dbReference type="SAM" id="Phobius"/>
    </source>
</evidence>
<name>A0A135ZG33_9LACO</name>
<evidence type="ECO:0000313" key="5">
    <source>
        <dbReference type="Proteomes" id="UP001434419"/>
    </source>
</evidence>
<evidence type="ECO:0000313" key="2">
    <source>
        <dbReference type="EMBL" id="MBI1708487.1"/>
    </source>
</evidence>
<feature type="transmembrane region" description="Helical" evidence="1">
    <location>
        <begin position="32"/>
        <end position="54"/>
    </location>
</feature>
<dbReference type="Proteomes" id="UP001194414">
    <property type="component" value="Unassembled WGS sequence"/>
</dbReference>
<dbReference type="OMA" id="MAMYWMA"/>
<dbReference type="EMBL" id="JACCPP010000023">
    <property type="protein sequence ID" value="MBI1708487.1"/>
    <property type="molecule type" value="Genomic_DNA"/>
</dbReference>
<keyword evidence="1" id="KW-0472">Membrane</keyword>
<reference evidence="3" key="2">
    <citation type="submission" date="2024-06" db="EMBL/GenBank/DDBJ databases">
        <title>Vaginal Lactobacillus fatty acid response mechanisms reveal a metabolite-targeted strategy for bacterial vaginosis treatment.</title>
        <authorList>
            <person name="Zhu M."/>
            <person name="Blainey P.C."/>
            <person name="Bloom S.M."/>
            <person name="Kwon D.S."/>
        </authorList>
    </citation>
    <scope>NUCLEOTIDE SEQUENCE</scope>
    <source>
        <strain evidence="3">194_F1_1</strain>
    </source>
</reference>
<evidence type="ECO:0000313" key="3">
    <source>
        <dbReference type="EMBL" id="MES5148656.1"/>
    </source>
</evidence>
<proteinExistence type="predicted"/>
<evidence type="ECO:0000313" key="4">
    <source>
        <dbReference type="Proteomes" id="UP001194414"/>
    </source>
</evidence>
<comment type="caution">
    <text evidence="2">The sequence shown here is derived from an EMBL/GenBank/DDBJ whole genome shotgun (WGS) entry which is preliminary data.</text>
</comment>
<organism evidence="2 4">
    <name type="scientific">Lactobacillus crispatus</name>
    <dbReference type="NCBI Taxonomy" id="47770"/>
    <lineage>
        <taxon>Bacteria</taxon>
        <taxon>Bacillati</taxon>
        <taxon>Bacillota</taxon>
        <taxon>Bacilli</taxon>
        <taxon>Lactobacillales</taxon>
        <taxon>Lactobacillaceae</taxon>
        <taxon>Lactobacillus</taxon>
    </lineage>
</organism>
<sequence length="58" mass="6823">MCSGMNNLFWKIIWVIVYAITAYFTFTGKMMMAMYWMAGGMLAESVVSLIYYFVNRQK</sequence>
<accession>A0A135ZG33</accession>
<keyword evidence="5" id="KW-1185">Reference proteome</keyword>
<dbReference type="RefSeq" id="WP_005722230.1">
    <property type="nucleotide sequence ID" value="NZ_CP058996.1"/>
</dbReference>
<gene>
    <name evidence="3" type="ORF">ABVC42_01660</name>
    <name evidence="2" type="ORF">HYQ56_1471</name>
</gene>
<keyword evidence="1" id="KW-1133">Transmembrane helix</keyword>
<dbReference type="Proteomes" id="UP001434419">
    <property type="component" value="Unassembled WGS sequence"/>
</dbReference>
<dbReference type="EMBL" id="JBETVU010000012">
    <property type="protein sequence ID" value="MES5148656.1"/>
    <property type="molecule type" value="Genomic_DNA"/>
</dbReference>